<name>A0A839F6B4_9GAMM</name>
<dbReference type="Pfam" id="PF04972">
    <property type="entry name" value="BON"/>
    <property type="match status" value="1"/>
</dbReference>
<keyword evidence="4" id="KW-1185">Reference proteome</keyword>
<gene>
    <name evidence="3" type="ORF">FHW12_001925</name>
</gene>
<dbReference type="InterPro" id="IPR014004">
    <property type="entry name" value="Transpt-assoc_nodulatn_dom_bac"/>
</dbReference>
<organism evidence="3 4">
    <name type="scientific">Dokdonella fugitiva</name>
    <dbReference type="NCBI Taxonomy" id="328517"/>
    <lineage>
        <taxon>Bacteria</taxon>
        <taxon>Pseudomonadati</taxon>
        <taxon>Pseudomonadota</taxon>
        <taxon>Gammaproteobacteria</taxon>
        <taxon>Lysobacterales</taxon>
        <taxon>Rhodanobacteraceae</taxon>
        <taxon>Dokdonella</taxon>
    </lineage>
</organism>
<evidence type="ECO:0000259" key="2">
    <source>
        <dbReference type="PROSITE" id="PS50914"/>
    </source>
</evidence>
<dbReference type="InterPro" id="IPR051686">
    <property type="entry name" value="Lipoprotein_DolP"/>
</dbReference>
<evidence type="ECO:0000313" key="4">
    <source>
        <dbReference type="Proteomes" id="UP000550401"/>
    </source>
</evidence>
<evidence type="ECO:0000256" key="1">
    <source>
        <dbReference type="SAM" id="SignalP"/>
    </source>
</evidence>
<protein>
    <submittedName>
        <fullName evidence="3">Hyperosmotically inducible protein</fullName>
    </submittedName>
</protein>
<dbReference type="Gene3D" id="3.30.1340.30">
    <property type="match status" value="1"/>
</dbReference>
<reference evidence="3 4" key="1">
    <citation type="submission" date="2020-07" db="EMBL/GenBank/DDBJ databases">
        <title>Genomic Encyclopedia of Type Strains, Phase IV (KMG-V): Genome sequencing to study the core and pangenomes of soil and plant-associated prokaryotes.</title>
        <authorList>
            <person name="Whitman W."/>
        </authorList>
    </citation>
    <scope>NUCLEOTIDE SEQUENCE [LARGE SCALE GENOMIC DNA]</scope>
    <source>
        <strain evidence="3 4">RH2WT43</strain>
    </source>
</reference>
<dbReference type="InterPro" id="IPR007055">
    <property type="entry name" value="BON_dom"/>
</dbReference>
<dbReference type="PANTHER" id="PTHR34606">
    <property type="entry name" value="BON DOMAIN-CONTAINING PROTEIN"/>
    <property type="match status" value="1"/>
</dbReference>
<proteinExistence type="predicted"/>
<dbReference type="PANTHER" id="PTHR34606:SF15">
    <property type="entry name" value="BON DOMAIN-CONTAINING PROTEIN"/>
    <property type="match status" value="1"/>
</dbReference>
<dbReference type="RefSeq" id="WP_182530757.1">
    <property type="nucleotide sequence ID" value="NZ_JACGXL010000002.1"/>
</dbReference>
<dbReference type="PROSITE" id="PS50914">
    <property type="entry name" value="BON"/>
    <property type="match status" value="1"/>
</dbReference>
<feature type="signal peptide" evidence="1">
    <location>
        <begin position="1"/>
        <end position="27"/>
    </location>
</feature>
<keyword evidence="1" id="KW-0732">Signal</keyword>
<dbReference type="Proteomes" id="UP000550401">
    <property type="component" value="Unassembled WGS sequence"/>
</dbReference>
<accession>A0A839F6B4</accession>
<dbReference type="AlphaFoldDB" id="A0A839F6B4"/>
<feature type="domain" description="BON" evidence="2">
    <location>
        <begin position="47"/>
        <end position="116"/>
    </location>
</feature>
<dbReference type="EMBL" id="JACGXL010000002">
    <property type="protein sequence ID" value="MBA8887711.1"/>
    <property type="molecule type" value="Genomic_DNA"/>
</dbReference>
<feature type="chain" id="PRO_5032752810" evidence="1">
    <location>
        <begin position="28"/>
        <end position="116"/>
    </location>
</feature>
<comment type="caution">
    <text evidence="3">The sequence shown here is derived from an EMBL/GenBank/DDBJ whole genome shotgun (WGS) entry which is preliminary data.</text>
</comment>
<evidence type="ECO:0000313" key="3">
    <source>
        <dbReference type="EMBL" id="MBA8887711.1"/>
    </source>
</evidence>
<sequence length="116" mass="11798">MNTQTFRLSTLALATLLSFGGASLAAAAEAAAAPNSETATKSDQPITDTWITTKVKSELATTDGVKSMDIDVKTVDGSVTLTGVLANDIAVQKAVAAAKSVKGVKNVDSSGLKSRN</sequence>
<dbReference type="SMART" id="SM00749">
    <property type="entry name" value="BON"/>
    <property type="match status" value="1"/>
</dbReference>